<dbReference type="AlphaFoldDB" id="G7LHF2"/>
<protein>
    <submittedName>
        <fullName evidence="2 3">Uncharacterized protein</fullName>
    </submittedName>
</protein>
<gene>
    <name evidence="2" type="ordered locus">MTR_8g017030</name>
</gene>
<dbReference type="HOGENOM" id="CLU_2577528_0_0_1"/>
<name>G7LHF2_MEDTR</name>
<feature type="region of interest" description="Disordered" evidence="1">
    <location>
        <begin position="44"/>
        <end position="81"/>
    </location>
</feature>
<dbReference type="Proteomes" id="UP000002051">
    <property type="component" value="Chromosome 8"/>
</dbReference>
<dbReference type="EnsemblPlants" id="AET01568">
    <property type="protein sequence ID" value="AET01568"/>
    <property type="gene ID" value="MTR_8g017030"/>
</dbReference>
<organism evidence="2 4">
    <name type="scientific">Medicago truncatula</name>
    <name type="common">Barrel medic</name>
    <name type="synonym">Medicago tribuloides</name>
    <dbReference type="NCBI Taxonomy" id="3880"/>
    <lineage>
        <taxon>Eukaryota</taxon>
        <taxon>Viridiplantae</taxon>
        <taxon>Streptophyta</taxon>
        <taxon>Embryophyta</taxon>
        <taxon>Tracheophyta</taxon>
        <taxon>Spermatophyta</taxon>
        <taxon>Magnoliopsida</taxon>
        <taxon>eudicotyledons</taxon>
        <taxon>Gunneridae</taxon>
        <taxon>Pentapetalae</taxon>
        <taxon>rosids</taxon>
        <taxon>fabids</taxon>
        <taxon>Fabales</taxon>
        <taxon>Fabaceae</taxon>
        <taxon>Papilionoideae</taxon>
        <taxon>50 kb inversion clade</taxon>
        <taxon>NPAAA clade</taxon>
        <taxon>Hologalegina</taxon>
        <taxon>IRL clade</taxon>
        <taxon>Trifolieae</taxon>
        <taxon>Medicago</taxon>
    </lineage>
</organism>
<dbReference type="EMBL" id="CM001224">
    <property type="protein sequence ID" value="AET01568.1"/>
    <property type="molecule type" value="Genomic_DNA"/>
</dbReference>
<feature type="compositionally biased region" description="Basic and acidic residues" evidence="1">
    <location>
        <begin position="64"/>
        <end position="81"/>
    </location>
</feature>
<evidence type="ECO:0000313" key="2">
    <source>
        <dbReference type="EMBL" id="AET01568.1"/>
    </source>
</evidence>
<reference evidence="3" key="3">
    <citation type="submission" date="2015-04" db="UniProtKB">
        <authorList>
            <consortium name="EnsemblPlants"/>
        </authorList>
    </citation>
    <scope>IDENTIFICATION</scope>
    <source>
        <strain evidence="3">cv. Jemalong A17</strain>
    </source>
</reference>
<dbReference type="STRING" id="3880.G7LHF2"/>
<evidence type="ECO:0000313" key="4">
    <source>
        <dbReference type="Proteomes" id="UP000002051"/>
    </source>
</evidence>
<accession>G7LHF2</accession>
<proteinExistence type="predicted"/>
<dbReference type="PaxDb" id="3880-AET01568"/>
<reference evidence="2 4" key="1">
    <citation type="journal article" date="2011" name="Nature">
        <title>The Medicago genome provides insight into the evolution of rhizobial symbioses.</title>
        <authorList>
            <person name="Young N.D."/>
            <person name="Debelle F."/>
            <person name="Oldroyd G.E."/>
            <person name="Geurts R."/>
            <person name="Cannon S.B."/>
            <person name="Udvardi M.K."/>
            <person name="Benedito V.A."/>
            <person name="Mayer K.F."/>
            <person name="Gouzy J."/>
            <person name="Schoof H."/>
            <person name="Van de Peer Y."/>
            <person name="Proost S."/>
            <person name="Cook D.R."/>
            <person name="Meyers B.C."/>
            <person name="Spannagl M."/>
            <person name="Cheung F."/>
            <person name="De Mita S."/>
            <person name="Krishnakumar V."/>
            <person name="Gundlach H."/>
            <person name="Zhou S."/>
            <person name="Mudge J."/>
            <person name="Bharti A.K."/>
            <person name="Murray J.D."/>
            <person name="Naoumkina M.A."/>
            <person name="Rosen B."/>
            <person name="Silverstein K.A."/>
            <person name="Tang H."/>
            <person name="Rombauts S."/>
            <person name="Zhao P.X."/>
            <person name="Zhou P."/>
            <person name="Barbe V."/>
            <person name="Bardou P."/>
            <person name="Bechner M."/>
            <person name="Bellec A."/>
            <person name="Berger A."/>
            <person name="Berges H."/>
            <person name="Bidwell S."/>
            <person name="Bisseling T."/>
            <person name="Choisne N."/>
            <person name="Couloux A."/>
            <person name="Denny R."/>
            <person name="Deshpande S."/>
            <person name="Dai X."/>
            <person name="Doyle J.J."/>
            <person name="Dudez A.M."/>
            <person name="Farmer A.D."/>
            <person name="Fouteau S."/>
            <person name="Franken C."/>
            <person name="Gibelin C."/>
            <person name="Gish J."/>
            <person name="Goldstein S."/>
            <person name="Gonzalez A.J."/>
            <person name="Green P.J."/>
            <person name="Hallab A."/>
            <person name="Hartog M."/>
            <person name="Hua A."/>
            <person name="Humphray S.J."/>
            <person name="Jeong D.H."/>
            <person name="Jing Y."/>
            <person name="Jocker A."/>
            <person name="Kenton S.M."/>
            <person name="Kim D.J."/>
            <person name="Klee K."/>
            <person name="Lai H."/>
            <person name="Lang C."/>
            <person name="Lin S."/>
            <person name="Macmil S.L."/>
            <person name="Magdelenat G."/>
            <person name="Matthews L."/>
            <person name="McCorrison J."/>
            <person name="Monaghan E.L."/>
            <person name="Mun J.H."/>
            <person name="Najar F.Z."/>
            <person name="Nicholson C."/>
            <person name="Noirot C."/>
            <person name="O'Bleness M."/>
            <person name="Paule C.R."/>
            <person name="Poulain J."/>
            <person name="Prion F."/>
            <person name="Qin B."/>
            <person name="Qu C."/>
            <person name="Retzel E.F."/>
            <person name="Riddle C."/>
            <person name="Sallet E."/>
            <person name="Samain S."/>
            <person name="Samson N."/>
            <person name="Sanders I."/>
            <person name="Saurat O."/>
            <person name="Scarpelli C."/>
            <person name="Schiex T."/>
            <person name="Segurens B."/>
            <person name="Severin A.J."/>
            <person name="Sherrier D.J."/>
            <person name="Shi R."/>
            <person name="Sims S."/>
            <person name="Singer S.R."/>
            <person name="Sinharoy S."/>
            <person name="Sterck L."/>
            <person name="Viollet A."/>
            <person name="Wang B.B."/>
            <person name="Wang K."/>
            <person name="Wang M."/>
            <person name="Wang X."/>
            <person name="Warfsmann J."/>
            <person name="Weissenbach J."/>
            <person name="White D.D."/>
            <person name="White J.D."/>
            <person name="Wiley G.B."/>
            <person name="Wincker P."/>
            <person name="Xing Y."/>
            <person name="Yang L."/>
            <person name="Yao Z."/>
            <person name="Ying F."/>
            <person name="Zhai J."/>
            <person name="Zhou L."/>
            <person name="Zuber A."/>
            <person name="Denarie J."/>
            <person name="Dixon R.A."/>
            <person name="May G.D."/>
            <person name="Schwartz D.C."/>
            <person name="Rogers J."/>
            <person name="Quetier F."/>
            <person name="Town C.D."/>
            <person name="Roe B.A."/>
        </authorList>
    </citation>
    <scope>NUCLEOTIDE SEQUENCE [LARGE SCALE GENOMIC DNA]</scope>
    <source>
        <strain evidence="2">A17</strain>
        <strain evidence="3 4">cv. Jemalong A17</strain>
    </source>
</reference>
<keyword evidence="4" id="KW-1185">Reference proteome</keyword>
<evidence type="ECO:0000256" key="1">
    <source>
        <dbReference type="SAM" id="MobiDB-lite"/>
    </source>
</evidence>
<evidence type="ECO:0000313" key="3">
    <source>
        <dbReference type="EnsemblPlants" id="AET01568"/>
    </source>
</evidence>
<reference evidence="2 4" key="2">
    <citation type="journal article" date="2014" name="BMC Genomics">
        <title>An improved genome release (version Mt4.0) for the model legume Medicago truncatula.</title>
        <authorList>
            <person name="Tang H."/>
            <person name="Krishnakumar V."/>
            <person name="Bidwell S."/>
            <person name="Rosen B."/>
            <person name="Chan A."/>
            <person name="Zhou S."/>
            <person name="Gentzbittel L."/>
            <person name="Childs K.L."/>
            <person name="Yandell M."/>
            <person name="Gundlach H."/>
            <person name="Mayer K.F."/>
            <person name="Schwartz D.C."/>
            <person name="Town C.D."/>
        </authorList>
    </citation>
    <scope>GENOME REANNOTATION</scope>
    <source>
        <strain evidence="3 4">cv. Jemalong A17</strain>
    </source>
</reference>
<sequence length="81" mass="8592">MVTKQDMAAHSACDFGGGKADKLATQLRNHKRCPLTPEEFGLPLVAFTDQDKGGGDGGGGDGCEGERKREREGKGKKDDRG</sequence>